<dbReference type="PANTHER" id="PTHR22916">
    <property type="entry name" value="GLYCOSYLTRANSFERASE"/>
    <property type="match status" value="1"/>
</dbReference>
<gene>
    <name evidence="2" type="ORF">C5O19_01150</name>
</gene>
<keyword evidence="3" id="KW-1185">Reference proteome</keyword>
<dbReference type="EMBL" id="PTRA01000001">
    <property type="protein sequence ID" value="PQA58313.1"/>
    <property type="molecule type" value="Genomic_DNA"/>
</dbReference>
<dbReference type="Pfam" id="PF00535">
    <property type="entry name" value="Glycos_transf_2"/>
    <property type="match status" value="1"/>
</dbReference>
<dbReference type="Gene3D" id="3.90.550.10">
    <property type="entry name" value="Spore Coat Polysaccharide Biosynthesis Protein SpsA, Chain A"/>
    <property type="match status" value="1"/>
</dbReference>
<dbReference type="GO" id="GO:0016758">
    <property type="term" value="F:hexosyltransferase activity"/>
    <property type="evidence" value="ECO:0007669"/>
    <property type="project" value="UniProtKB-ARBA"/>
</dbReference>
<accession>A0A2S7IKN0</accession>
<evidence type="ECO:0000259" key="1">
    <source>
        <dbReference type="Pfam" id="PF00535"/>
    </source>
</evidence>
<dbReference type="SUPFAM" id="SSF53448">
    <property type="entry name" value="Nucleotide-diphospho-sugar transferases"/>
    <property type="match status" value="1"/>
</dbReference>
<dbReference type="InterPro" id="IPR001173">
    <property type="entry name" value="Glyco_trans_2-like"/>
</dbReference>
<organism evidence="2 3">
    <name type="scientific">Siphonobacter curvatus</name>
    <dbReference type="NCBI Taxonomy" id="2094562"/>
    <lineage>
        <taxon>Bacteria</taxon>
        <taxon>Pseudomonadati</taxon>
        <taxon>Bacteroidota</taxon>
        <taxon>Cytophagia</taxon>
        <taxon>Cytophagales</taxon>
        <taxon>Cytophagaceae</taxon>
        <taxon>Siphonobacter</taxon>
    </lineage>
</organism>
<name>A0A2S7IKN0_9BACT</name>
<dbReference type="Proteomes" id="UP000239590">
    <property type="component" value="Unassembled WGS sequence"/>
</dbReference>
<dbReference type="PANTHER" id="PTHR22916:SF67">
    <property type="entry name" value="COLANIC ACID BIOSYNTHESIS GLYCOSYL TRANSFERASE WCAE-RELATED"/>
    <property type="match status" value="1"/>
</dbReference>
<comment type="caution">
    <text evidence="2">The sequence shown here is derived from an EMBL/GenBank/DDBJ whole genome shotgun (WGS) entry which is preliminary data.</text>
</comment>
<dbReference type="CDD" id="cd06433">
    <property type="entry name" value="GT_2_WfgS_like"/>
    <property type="match status" value="1"/>
</dbReference>
<protein>
    <recommendedName>
        <fullName evidence="1">Glycosyltransferase 2-like domain-containing protein</fullName>
    </recommendedName>
</protein>
<dbReference type="InterPro" id="IPR029044">
    <property type="entry name" value="Nucleotide-diphossugar_trans"/>
</dbReference>
<dbReference type="OrthoDB" id="9788101at2"/>
<evidence type="ECO:0000313" key="3">
    <source>
        <dbReference type="Proteomes" id="UP000239590"/>
    </source>
</evidence>
<sequence>MQWPLISIITVTYNAEDVICNTVESVLKQTYPNIEYIIVDGMSSDRTSEFIEEYKKRGYISTYIQEKDEGIYDAMNKGISLAKGEAILLLNAGDILYNNAIKRLVEKSTGDIKNRIICCDWLLVFPPKKFSYRRNAMFDFSKKMGVSHQGSLIGKEIYCKIGLYNIKYKYVADYDFFIRVFLSNSFVFEHVNEVLLEYMYEGTTTKSALIQYNENFELRKSYGFKNNNKLIFKCTNAFRVLSRKYLGYDVNLYGYMLLKIFKNVK</sequence>
<feature type="domain" description="Glycosyltransferase 2-like" evidence="1">
    <location>
        <begin position="7"/>
        <end position="133"/>
    </location>
</feature>
<dbReference type="RefSeq" id="WP_104709541.1">
    <property type="nucleotide sequence ID" value="NZ_PTRA01000001.1"/>
</dbReference>
<reference evidence="3" key="1">
    <citation type="submission" date="2018-02" db="EMBL/GenBank/DDBJ databases">
        <title>Genome sequencing of Solimonas sp. HR-BB.</title>
        <authorList>
            <person name="Lee Y."/>
            <person name="Jeon C.O."/>
        </authorList>
    </citation>
    <scope>NUCLEOTIDE SEQUENCE [LARGE SCALE GENOMIC DNA]</scope>
    <source>
        <strain evidence="3">HR-U</strain>
    </source>
</reference>
<dbReference type="AlphaFoldDB" id="A0A2S7IKN0"/>
<evidence type="ECO:0000313" key="2">
    <source>
        <dbReference type="EMBL" id="PQA58313.1"/>
    </source>
</evidence>
<proteinExistence type="predicted"/>